<feature type="domain" description="Protein arginine N-methyltransferase 3-like C2H2 zinc finger" evidence="14">
    <location>
        <begin position="83"/>
        <end position="126"/>
    </location>
</feature>
<evidence type="ECO:0000259" key="15">
    <source>
        <dbReference type="Pfam" id="PF22528"/>
    </source>
</evidence>
<dbReference type="SUPFAM" id="SSF53335">
    <property type="entry name" value="S-adenosyl-L-methionine-dependent methyltransferases"/>
    <property type="match status" value="1"/>
</dbReference>
<dbReference type="InterPro" id="IPR049482">
    <property type="entry name" value="ANM3-like_C2H2_Zf"/>
</dbReference>
<dbReference type="CDD" id="cd02440">
    <property type="entry name" value="AdoMet_MTases"/>
    <property type="match status" value="1"/>
</dbReference>
<dbReference type="Pfam" id="PF06325">
    <property type="entry name" value="PrmA"/>
    <property type="match status" value="1"/>
</dbReference>
<sequence>MAAHVHFQRDPSANEDPDLGPSCSESSSDDEADQTWDDWVSDSASNQPCRSLFDAEKTLPSLQEAVAYDVKQHGFDLQKISSSLGLDFHGRIRLVNYIRKQKATAQNVAKLTGKEPFFTSDDYLIPAVEDDPYLQLPSDEPWSDDEAPADSTDPQQKVKVLEAQLQDLQRKLAQMDIFNERWDTNTEGSGSVNTMGKKGRDDDSHYFQSYGEHDIHAVMIQDRVRTSTYASFILRNPTLFQDAVVLDVGCGTGILSLFAAKGGAKKVYAIDASDIAEKAEQIVKTNGLDHIITVIRGKVEDIVLPDDVKHVDIIISEWMGYALLYESMLDSVLHARDRFLNPSTGVMAPAQCTMQLALADVSDILKERVDFWDDVYGFDLSIMSGDHFGEAIIDIIPPSSLLSEPTIVKDLDLGTITTAQLDFTSSFTLVSTAEKRRKVSAFVLYFDTFFTLSGKPAPEGTEVTVVGSEWMQVAEIWAVGGSGGLKRRRSESVGKAKSRERAGILGREEGGDGDEEAVEEEKDDVVASFSTGPQSMATHWKQTVFLLKDPIVVVEGSVIEGKFFCTKSPDNSRELDVEIHYSVKDSAEAARGEKVVVQMYKVR</sequence>
<dbReference type="InterPro" id="IPR055135">
    <property type="entry name" value="PRMT_dom"/>
</dbReference>
<accession>A0A5C3QGL8</accession>
<feature type="domain" description="Protein arginine N-methyltransferase" evidence="15">
    <location>
        <begin position="356"/>
        <end position="456"/>
    </location>
</feature>
<keyword evidence="8" id="KW-0863">Zinc-finger</keyword>
<gene>
    <name evidence="16" type="ORF">BDV98DRAFT_529923</name>
</gene>
<dbReference type="Pfam" id="PF21137">
    <property type="entry name" value="ANM3_C2H2_Zf"/>
    <property type="match status" value="1"/>
</dbReference>
<evidence type="ECO:0000256" key="4">
    <source>
        <dbReference type="ARBA" id="ARBA00022603"/>
    </source>
</evidence>
<feature type="region of interest" description="Disordered" evidence="13">
    <location>
        <begin position="134"/>
        <end position="155"/>
    </location>
</feature>
<dbReference type="OrthoDB" id="7848332at2759"/>
<feature type="compositionally biased region" description="Acidic residues" evidence="13">
    <location>
        <begin position="27"/>
        <end position="40"/>
    </location>
</feature>
<evidence type="ECO:0000256" key="3">
    <source>
        <dbReference type="ARBA" id="ARBA00022490"/>
    </source>
</evidence>
<feature type="region of interest" description="Disordered" evidence="13">
    <location>
        <begin position="484"/>
        <end position="518"/>
    </location>
</feature>
<dbReference type="GO" id="GO:0008270">
    <property type="term" value="F:zinc ion binding"/>
    <property type="evidence" value="ECO:0007669"/>
    <property type="project" value="UniProtKB-KW"/>
</dbReference>
<feature type="domain" description="Protein arginine N-methyltransferase" evidence="15">
    <location>
        <begin position="527"/>
        <end position="585"/>
    </location>
</feature>
<protein>
    <recommendedName>
        <fullName evidence="2">type I protein arginine methyltransferase</fullName>
        <ecNumber evidence="2">2.1.1.319</ecNumber>
    </recommendedName>
</protein>
<dbReference type="GO" id="GO:0005634">
    <property type="term" value="C:nucleus"/>
    <property type="evidence" value="ECO:0007669"/>
    <property type="project" value="TreeGrafter"/>
</dbReference>
<evidence type="ECO:0000313" key="16">
    <source>
        <dbReference type="EMBL" id="TFL01215.1"/>
    </source>
</evidence>
<dbReference type="GO" id="GO:0035242">
    <property type="term" value="F:protein-arginine omega-N asymmetric methyltransferase activity"/>
    <property type="evidence" value="ECO:0007669"/>
    <property type="project" value="UniProtKB-EC"/>
</dbReference>
<evidence type="ECO:0000256" key="11">
    <source>
        <dbReference type="ARBA" id="ARBA00049303"/>
    </source>
</evidence>
<dbReference type="PROSITE" id="PS51678">
    <property type="entry name" value="SAM_MT_PRMT"/>
    <property type="match status" value="1"/>
</dbReference>
<dbReference type="Gene3D" id="2.70.160.11">
    <property type="entry name" value="Hnrnp arginine n-methyltransferase1"/>
    <property type="match status" value="1"/>
</dbReference>
<dbReference type="Pfam" id="PF22528">
    <property type="entry name" value="PRMT_C"/>
    <property type="match status" value="2"/>
</dbReference>
<keyword evidence="5 12" id="KW-0808">Transferase</keyword>
<evidence type="ECO:0000256" key="6">
    <source>
        <dbReference type="ARBA" id="ARBA00022691"/>
    </source>
</evidence>
<dbReference type="GO" id="GO:0042054">
    <property type="term" value="F:histone methyltransferase activity"/>
    <property type="evidence" value="ECO:0007669"/>
    <property type="project" value="TreeGrafter"/>
</dbReference>
<keyword evidence="17" id="KW-1185">Reference proteome</keyword>
<dbReference type="FunFam" id="3.40.50.150:FF:000003">
    <property type="entry name" value="Blast:Protein arginine N-methyltransferase 1"/>
    <property type="match status" value="1"/>
</dbReference>
<dbReference type="PANTHER" id="PTHR11006">
    <property type="entry name" value="PROTEIN ARGININE N-METHYLTRANSFERASE"/>
    <property type="match status" value="1"/>
</dbReference>
<dbReference type="STRING" id="1884261.A0A5C3QGL8"/>
<dbReference type="InterPro" id="IPR029063">
    <property type="entry name" value="SAM-dependent_MTases_sf"/>
</dbReference>
<comment type="catalytic activity">
    <reaction evidence="10">
        <text>L-arginyl-[protein] + 2 S-adenosyl-L-methionine = N(omega),N(omega)-dimethyl-L-arginyl-[protein] + 2 S-adenosyl-L-homocysteine + 2 H(+)</text>
        <dbReference type="Rhea" id="RHEA:48096"/>
        <dbReference type="Rhea" id="RHEA-COMP:10532"/>
        <dbReference type="Rhea" id="RHEA-COMP:11991"/>
        <dbReference type="ChEBI" id="CHEBI:15378"/>
        <dbReference type="ChEBI" id="CHEBI:29965"/>
        <dbReference type="ChEBI" id="CHEBI:57856"/>
        <dbReference type="ChEBI" id="CHEBI:59789"/>
        <dbReference type="ChEBI" id="CHEBI:61897"/>
        <dbReference type="EC" id="2.1.1.319"/>
    </reaction>
    <physiologicalReaction direction="left-to-right" evidence="10">
        <dbReference type="Rhea" id="RHEA:48097"/>
    </physiologicalReaction>
</comment>
<evidence type="ECO:0000259" key="14">
    <source>
        <dbReference type="Pfam" id="PF21137"/>
    </source>
</evidence>
<dbReference type="EC" id="2.1.1.319" evidence="2"/>
<dbReference type="InterPro" id="IPR025799">
    <property type="entry name" value="Arg_MeTrfase"/>
</dbReference>
<dbReference type="GO" id="GO:0005829">
    <property type="term" value="C:cytosol"/>
    <property type="evidence" value="ECO:0007669"/>
    <property type="project" value="UniProtKB-SubCell"/>
</dbReference>
<dbReference type="EMBL" id="ML178825">
    <property type="protein sequence ID" value="TFL01215.1"/>
    <property type="molecule type" value="Genomic_DNA"/>
</dbReference>
<keyword evidence="3" id="KW-0963">Cytoplasm</keyword>
<dbReference type="InterPro" id="IPR036236">
    <property type="entry name" value="Znf_C2H2_sf"/>
</dbReference>
<organism evidence="16 17">
    <name type="scientific">Pterulicium gracile</name>
    <dbReference type="NCBI Taxonomy" id="1884261"/>
    <lineage>
        <taxon>Eukaryota</taxon>
        <taxon>Fungi</taxon>
        <taxon>Dikarya</taxon>
        <taxon>Basidiomycota</taxon>
        <taxon>Agaricomycotina</taxon>
        <taxon>Agaricomycetes</taxon>
        <taxon>Agaricomycetidae</taxon>
        <taxon>Agaricales</taxon>
        <taxon>Pleurotineae</taxon>
        <taxon>Pterulaceae</taxon>
        <taxon>Pterulicium</taxon>
    </lineage>
</organism>
<dbReference type="GO" id="GO:0032259">
    <property type="term" value="P:methylation"/>
    <property type="evidence" value="ECO:0007669"/>
    <property type="project" value="UniProtKB-KW"/>
</dbReference>
<evidence type="ECO:0000256" key="12">
    <source>
        <dbReference type="PROSITE-ProRule" id="PRU01015"/>
    </source>
</evidence>
<evidence type="ECO:0000256" key="13">
    <source>
        <dbReference type="SAM" id="MobiDB-lite"/>
    </source>
</evidence>
<keyword evidence="7" id="KW-0479">Metal-binding</keyword>
<evidence type="ECO:0000256" key="5">
    <source>
        <dbReference type="ARBA" id="ARBA00022679"/>
    </source>
</evidence>
<reference evidence="16 17" key="1">
    <citation type="journal article" date="2019" name="Nat. Ecol. Evol.">
        <title>Megaphylogeny resolves global patterns of mushroom evolution.</title>
        <authorList>
            <person name="Varga T."/>
            <person name="Krizsan K."/>
            <person name="Foldi C."/>
            <person name="Dima B."/>
            <person name="Sanchez-Garcia M."/>
            <person name="Sanchez-Ramirez S."/>
            <person name="Szollosi G.J."/>
            <person name="Szarkandi J.G."/>
            <person name="Papp V."/>
            <person name="Albert L."/>
            <person name="Andreopoulos W."/>
            <person name="Angelini C."/>
            <person name="Antonin V."/>
            <person name="Barry K.W."/>
            <person name="Bougher N.L."/>
            <person name="Buchanan P."/>
            <person name="Buyck B."/>
            <person name="Bense V."/>
            <person name="Catcheside P."/>
            <person name="Chovatia M."/>
            <person name="Cooper J."/>
            <person name="Damon W."/>
            <person name="Desjardin D."/>
            <person name="Finy P."/>
            <person name="Geml J."/>
            <person name="Haridas S."/>
            <person name="Hughes K."/>
            <person name="Justo A."/>
            <person name="Karasinski D."/>
            <person name="Kautmanova I."/>
            <person name="Kiss B."/>
            <person name="Kocsube S."/>
            <person name="Kotiranta H."/>
            <person name="LaButti K.M."/>
            <person name="Lechner B.E."/>
            <person name="Liimatainen K."/>
            <person name="Lipzen A."/>
            <person name="Lukacs Z."/>
            <person name="Mihaltcheva S."/>
            <person name="Morgado L.N."/>
            <person name="Niskanen T."/>
            <person name="Noordeloos M.E."/>
            <person name="Ohm R.A."/>
            <person name="Ortiz-Santana B."/>
            <person name="Ovrebo C."/>
            <person name="Racz N."/>
            <person name="Riley R."/>
            <person name="Savchenko A."/>
            <person name="Shiryaev A."/>
            <person name="Soop K."/>
            <person name="Spirin V."/>
            <person name="Szebenyi C."/>
            <person name="Tomsovsky M."/>
            <person name="Tulloss R.E."/>
            <person name="Uehling J."/>
            <person name="Grigoriev I.V."/>
            <person name="Vagvolgyi C."/>
            <person name="Papp T."/>
            <person name="Martin F.M."/>
            <person name="Miettinen O."/>
            <person name="Hibbett D.S."/>
            <person name="Nagy L.G."/>
        </authorList>
    </citation>
    <scope>NUCLEOTIDE SEQUENCE [LARGE SCALE GENOMIC DNA]</scope>
    <source>
        <strain evidence="16 17">CBS 309.79</strain>
    </source>
</reference>
<dbReference type="Proteomes" id="UP000305067">
    <property type="component" value="Unassembled WGS sequence"/>
</dbReference>
<evidence type="ECO:0000256" key="7">
    <source>
        <dbReference type="ARBA" id="ARBA00022723"/>
    </source>
</evidence>
<comment type="catalytic activity">
    <reaction evidence="11">
        <text>L-arginyl-[protein] + S-adenosyl-L-methionine = N(omega)-methyl-L-arginyl-[protein] + S-adenosyl-L-homocysteine + H(+)</text>
        <dbReference type="Rhea" id="RHEA:48100"/>
        <dbReference type="Rhea" id="RHEA-COMP:10532"/>
        <dbReference type="Rhea" id="RHEA-COMP:11990"/>
        <dbReference type="ChEBI" id="CHEBI:15378"/>
        <dbReference type="ChEBI" id="CHEBI:29965"/>
        <dbReference type="ChEBI" id="CHEBI:57856"/>
        <dbReference type="ChEBI" id="CHEBI:59789"/>
        <dbReference type="ChEBI" id="CHEBI:65280"/>
    </reaction>
    <physiologicalReaction direction="left-to-right" evidence="11">
        <dbReference type="Rhea" id="RHEA:48101"/>
    </physiologicalReaction>
</comment>
<keyword evidence="6 12" id="KW-0949">S-adenosyl-L-methionine</keyword>
<name>A0A5C3QGL8_9AGAR</name>
<dbReference type="SUPFAM" id="SSF57667">
    <property type="entry name" value="beta-beta-alpha zinc fingers"/>
    <property type="match status" value="1"/>
</dbReference>
<keyword evidence="4 12" id="KW-0489">Methyltransferase</keyword>
<comment type="subcellular location">
    <subcellularLocation>
        <location evidence="1">Cytoplasm</location>
        <location evidence="1">Cytosol</location>
    </subcellularLocation>
</comment>
<evidence type="ECO:0000256" key="2">
    <source>
        <dbReference type="ARBA" id="ARBA00011925"/>
    </source>
</evidence>
<dbReference type="PANTHER" id="PTHR11006:SF53">
    <property type="entry name" value="PROTEIN ARGININE N-METHYLTRANSFERASE 3"/>
    <property type="match status" value="1"/>
</dbReference>
<dbReference type="AlphaFoldDB" id="A0A5C3QGL8"/>
<keyword evidence="9" id="KW-0862">Zinc</keyword>
<dbReference type="Gene3D" id="3.40.50.150">
    <property type="entry name" value="Vaccinia Virus protein VP39"/>
    <property type="match status" value="1"/>
</dbReference>
<proteinExistence type="predicted"/>
<evidence type="ECO:0000256" key="1">
    <source>
        <dbReference type="ARBA" id="ARBA00004514"/>
    </source>
</evidence>
<feature type="region of interest" description="Disordered" evidence="13">
    <location>
        <begin position="1"/>
        <end position="45"/>
    </location>
</feature>
<evidence type="ECO:0000313" key="17">
    <source>
        <dbReference type="Proteomes" id="UP000305067"/>
    </source>
</evidence>
<feature type="compositionally biased region" description="Basic and acidic residues" evidence="13">
    <location>
        <begin position="490"/>
        <end position="510"/>
    </location>
</feature>
<evidence type="ECO:0000256" key="10">
    <source>
        <dbReference type="ARBA" id="ARBA00047384"/>
    </source>
</evidence>
<evidence type="ECO:0000256" key="9">
    <source>
        <dbReference type="ARBA" id="ARBA00022833"/>
    </source>
</evidence>
<evidence type="ECO:0000256" key="8">
    <source>
        <dbReference type="ARBA" id="ARBA00022771"/>
    </source>
</evidence>